<dbReference type="InterPro" id="IPR036899">
    <property type="entry name" value="Ribosomal_uL13_sf"/>
</dbReference>
<dbReference type="Proteomes" id="UP001303373">
    <property type="component" value="Chromosome 9"/>
</dbReference>
<sequence length="170" mass="19178">MSQFTGQTRLAYSRVWHSVNLSSDPRPLGRLASSIAVTLMGKHKPIYDPSTDCGDYVVVMGCKDLHTTGKKMQQKKYYKHTTRPGSLKEITMDRLMAKWGGGEILRRAVRGMLPKNRLRDDRMARLKCFEGQAHPYKQNLLLHNAQSKSIGSRSDVQATLQEQKSTTAAQ</sequence>
<dbReference type="FunFam" id="3.90.1180.10:FF:000007">
    <property type="entry name" value="50S ribosomal protein L13"/>
    <property type="match status" value="1"/>
</dbReference>
<dbReference type="InterPro" id="IPR005822">
    <property type="entry name" value="Ribosomal_uL13"/>
</dbReference>
<dbReference type="GO" id="GO:0006412">
    <property type="term" value="P:translation"/>
    <property type="evidence" value="ECO:0007669"/>
    <property type="project" value="InterPro"/>
</dbReference>
<dbReference type="EMBL" id="CP138588">
    <property type="protein sequence ID" value="WPH02919.1"/>
    <property type="molecule type" value="Genomic_DNA"/>
</dbReference>
<keyword evidence="3 8" id="KW-0689">Ribosomal protein</keyword>
<evidence type="ECO:0000313" key="8">
    <source>
        <dbReference type="EMBL" id="WPH02919.1"/>
    </source>
</evidence>
<keyword evidence="5" id="KW-0687">Ribonucleoprotein</keyword>
<dbReference type="PANTHER" id="PTHR11545">
    <property type="entry name" value="RIBOSOMAL PROTEIN L13"/>
    <property type="match status" value="1"/>
</dbReference>
<dbReference type="AlphaFoldDB" id="A0AAQ3M7Q9"/>
<dbReference type="GO" id="GO:0003729">
    <property type="term" value="F:mRNA binding"/>
    <property type="evidence" value="ECO:0007669"/>
    <property type="project" value="TreeGrafter"/>
</dbReference>
<keyword evidence="9" id="KW-1185">Reference proteome</keyword>
<evidence type="ECO:0000256" key="1">
    <source>
        <dbReference type="ARBA" id="ARBA00004173"/>
    </source>
</evidence>
<dbReference type="InterPro" id="IPR005823">
    <property type="entry name" value="Ribosomal_uL13_bac-type"/>
</dbReference>
<dbReference type="CDD" id="cd00392">
    <property type="entry name" value="Ribosomal_L13"/>
    <property type="match status" value="1"/>
</dbReference>
<comment type="similarity">
    <text evidence="2">Belongs to the universal ribosomal protein uL13 family.</text>
</comment>
<evidence type="ECO:0000256" key="6">
    <source>
        <dbReference type="ARBA" id="ARBA00037226"/>
    </source>
</evidence>
<evidence type="ECO:0000256" key="5">
    <source>
        <dbReference type="ARBA" id="ARBA00023274"/>
    </source>
</evidence>
<comment type="subcellular location">
    <subcellularLocation>
        <location evidence="1">Mitochondrion</location>
    </subcellularLocation>
</comment>
<dbReference type="GO" id="GO:0005762">
    <property type="term" value="C:mitochondrial large ribosomal subunit"/>
    <property type="evidence" value="ECO:0007669"/>
    <property type="project" value="TreeGrafter"/>
</dbReference>
<dbReference type="HAMAP" id="MF_01366">
    <property type="entry name" value="Ribosomal_uL13"/>
    <property type="match status" value="1"/>
</dbReference>
<dbReference type="Pfam" id="PF00572">
    <property type="entry name" value="Ribosomal_L13"/>
    <property type="match status" value="1"/>
</dbReference>
<evidence type="ECO:0000313" key="9">
    <source>
        <dbReference type="Proteomes" id="UP001303373"/>
    </source>
</evidence>
<organism evidence="8 9">
    <name type="scientific">Acrodontium crateriforme</name>
    <dbReference type="NCBI Taxonomy" id="150365"/>
    <lineage>
        <taxon>Eukaryota</taxon>
        <taxon>Fungi</taxon>
        <taxon>Dikarya</taxon>
        <taxon>Ascomycota</taxon>
        <taxon>Pezizomycotina</taxon>
        <taxon>Dothideomycetes</taxon>
        <taxon>Dothideomycetidae</taxon>
        <taxon>Mycosphaerellales</taxon>
        <taxon>Teratosphaeriaceae</taxon>
        <taxon>Acrodontium</taxon>
    </lineage>
</organism>
<dbReference type="PANTHER" id="PTHR11545:SF2">
    <property type="entry name" value="LARGE RIBOSOMAL SUBUNIT PROTEIN UL13M"/>
    <property type="match status" value="1"/>
</dbReference>
<dbReference type="NCBIfam" id="TIGR01066">
    <property type="entry name" value="rplM_bact"/>
    <property type="match status" value="1"/>
</dbReference>
<dbReference type="GO" id="GO:0003735">
    <property type="term" value="F:structural constituent of ribosome"/>
    <property type="evidence" value="ECO:0007669"/>
    <property type="project" value="InterPro"/>
</dbReference>
<dbReference type="Gene3D" id="3.90.1180.10">
    <property type="entry name" value="Ribosomal protein L13"/>
    <property type="match status" value="1"/>
</dbReference>
<keyword evidence="4" id="KW-0496">Mitochondrion</keyword>
<protein>
    <recommendedName>
        <fullName evidence="7">Large ribosomal subunit protein uL13m</fullName>
    </recommendedName>
</protein>
<accession>A0AAQ3M7Q9</accession>
<reference evidence="8 9" key="1">
    <citation type="submission" date="2023-11" db="EMBL/GenBank/DDBJ databases">
        <title>An acidophilic fungus is an integral part of prey digestion in a carnivorous sundew plant.</title>
        <authorList>
            <person name="Tsai I.J."/>
        </authorList>
    </citation>
    <scope>NUCLEOTIDE SEQUENCE [LARGE SCALE GENOMIC DNA]</scope>
    <source>
        <strain evidence="8">169a</strain>
    </source>
</reference>
<gene>
    <name evidence="8" type="ORF">R9X50_00578900</name>
</gene>
<evidence type="ECO:0000256" key="2">
    <source>
        <dbReference type="ARBA" id="ARBA00006227"/>
    </source>
</evidence>
<dbReference type="PIRSF" id="PIRSF002181">
    <property type="entry name" value="Ribosomal_L13"/>
    <property type="match status" value="1"/>
</dbReference>
<proteinExistence type="inferred from homology"/>
<evidence type="ECO:0000256" key="3">
    <source>
        <dbReference type="ARBA" id="ARBA00022980"/>
    </source>
</evidence>
<name>A0AAQ3M7Q9_9PEZI</name>
<evidence type="ECO:0000256" key="4">
    <source>
        <dbReference type="ARBA" id="ARBA00023128"/>
    </source>
</evidence>
<comment type="function">
    <text evidence="6">Component of the mitochondrial ribosome (mitoribosome), a dedicated translation machinery responsible for the synthesis of mitochondrial genome-encoded proteins, including at least some of the essential transmembrane subunits of the mitochondrial respiratory chain. The mitoribosomes are attached to the mitochondrial inner membrane and translation products are cotranslationally integrated into the membrane.</text>
</comment>
<dbReference type="GO" id="GO:0017148">
    <property type="term" value="P:negative regulation of translation"/>
    <property type="evidence" value="ECO:0007669"/>
    <property type="project" value="TreeGrafter"/>
</dbReference>
<evidence type="ECO:0000256" key="7">
    <source>
        <dbReference type="ARBA" id="ARBA00068950"/>
    </source>
</evidence>
<dbReference type="SUPFAM" id="SSF52161">
    <property type="entry name" value="Ribosomal protein L13"/>
    <property type="match status" value="1"/>
</dbReference>